<name>A0ABT7PQL5_9BACT</name>
<evidence type="ECO:0000313" key="3">
    <source>
        <dbReference type="Proteomes" id="UP001239462"/>
    </source>
</evidence>
<feature type="transmembrane region" description="Helical" evidence="1">
    <location>
        <begin position="243"/>
        <end position="263"/>
    </location>
</feature>
<keyword evidence="3" id="KW-1185">Reference proteome</keyword>
<feature type="transmembrane region" description="Helical" evidence="1">
    <location>
        <begin position="142"/>
        <end position="161"/>
    </location>
</feature>
<comment type="caution">
    <text evidence="2">The sequence shown here is derived from an EMBL/GenBank/DDBJ whole genome shotgun (WGS) entry which is preliminary data.</text>
</comment>
<proteinExistence type="predicted"/>
<keyword evidence="1" id="KW-1133">Transmembrane helix</keyword>
<dbReference type="EMBL" id="JASZZN010000026">
    <property type="protein sequence ID" value="MDM4018802.1"/>
    <property type="molecule type" value="Genomic_DNA"/>
</dbReference>
<dbReference type="RefSeq" id="WP_289166733.1">
    <property type="nucleotide sequence ID" value="NZ_JASZZN010000026.1"/>
</dbReference>
<organism evidence="2 3">
    <name type="scientific">Roseiconus lacunae</name>
    <dbReference type="NCBI Taxonomy" id="2605694"/>
    <lineage>
        <taxon>Bacteria</taxon>
        <taxon>Pseudomonadati</taxon>
        <taxon>Planctomycetota</taxon>
        <taxon>Planctomycetia</taxon>
        <taxon>Pirellulales</taxon>
        <taxon>Pirellulaceae</taxon>
        <taxon>Roseiconus</taxon>
    </lineage>
</organism>
<reference evidence="2 3" key="1">
    <citation type="submission" date="2023-06" db="EMBL/GenBank/DDBJ databases">
        <title>Roseiconus lacunae JC819 isolated from Gulf of Mannar region, Tamil Nadu.</title>
        <authorList>
            <person name="Pk S."/>
            <person name="Ch S."/>
            <person name="Ch V.R."/>
        </authorList>
    </citation>
    <scope>NUCLEOTIDE SEQUENCE [LARGE SCALE GENOMIC DNA]</scope>
    <source>
        <strain evidence="2 3">JC819</strain>
    </source>
</reference>
<keyword evidence="1" id="KW-0472">Membrane</keyword>
<feature type="transmembrane region" description="Helical" evidence="1">
    <location>
        <begin position="86"/>
        <end position="103"/>
    </location>
</feature>
<evidence type="ECO:0000256" key="1">
    <source>
        <dbReference type="SAM" id="Phobius"/>
    </source>
</evidence>
<feature type="transmembrane region" description="Helical" evidence="1">
    <location>
        <begin position="181"/>
        <end position="201"/>
    </location>
</feature>
<sequence length="371" mass="42811">MSRAASNTPLTKLPWLFGPRIDVLTFGGSCLLAFAFLGIGNYFGVLHDDTPDWTWVIAILLIDVAHVYATGFRVYFDPGELRRRPWLYGLTPVLAFTVGWAFYSESSAMFWRCLAYLAVFHFIRQQYGWVALYRRKANDHGAIGKWIDTAAIYLATVYPLVYWHSNLPRKFWWFQANDFAALSLDLSVVLEPFYWISLVAYASRSFYRGFVAGQWNPGKDLVVSTTALCWYVGIIVFNSDYAFTVTNVIIHGIPYLVLVYWYQQAAVSPDATSDQTTDQRRTRMIWQLSRFVGLIWVLAYVEELVWDRGVWHEREWLFGSAWNFEGLETVIPPLLAVPQVTHYVLDGFIWRRRSHHAVARIGSSSNKITVH</sequence>
<protein>
    <submittedName>
        <fullName evidence="2">Uncharacterized protein</fullName>
    </submittedName>
</protein>
<feature type="transmembrane region" description="Helical" evidence="1">
    <location>
        <begin position="21"/>
        <end position="43"/>
    </location>
</feature>
<keyword evidence="1" id="KW-0812">Transmembrane</keyword>
<feature type="transmembrane region" description="Helical" evidence="1">
    <location>
        <begin position="109"/>
        <end position="130"/>
    </location>
</feature>
<accession>A0ABT7PQL5</accession>
<feature type="transmembrane region" description="Helical" evidence="1">
    <location>
        <begin position="221"/>
        <end position="237"/>
    </location>
</feature>
<dbReference type="Proteomes" id="UP001239462">
    <property type="component" value="Unassembled WGS sequence"/>
</dbReference>
<feature type="transmembrane region" description="Helical" evidence="1">
    <location>
        <begin position="55"/>
        <end position="74"/>
    </location>
</feature>
<gene>
    <name evidence="2" type="ORF">QTN89_25335</name>
</gene>
<evidence type="ECO:0000313" key="2">
    <source>
        <dbReference type="EMBL" id="MDM4018802.1"/>
    </source>
</evidence>